<dbReference type="EMBL" id="MK072384">
    <property type="protein sequence ID" value="AYV82702.1"/>
    <property type="molecule type" value="Genomic_DNA"/>
</dbReference>
<name>A0A3G5A6P1_9VIRU</name>
<proteinExistence type="predicted"/>
<gene>
    <name evidence="1" type="ORF">Hyperionvirus2_70</name>
</gene>
<evidence type="ECO:0008006" key="2">
    <source>
        <dbReference type="Google" id="ProtNLM"/>
    </source>
</evidence>
<reference evidence="1" key="1">
    <citation type="submission" date="2018-10" db="EMBL/GenBank/DDBJ databases">
        <title>Hidden diversity of soil giant viruses.</title>
        <authorList>
            <person name="Schulz F."/>
            <person name="Alteio L."/>
            <person name="Goudeau D."/>
            <person name="Ryan E.M."/>
            <person name="Malmstrom R.R."/>
            <person name="Blanchard J."/>
            <person name="Woyke T."/>
        </authorList>
    </citation>
    <scope>NUCLEOTIDE SEQUENCE</scope>
    <source>
        <strain evidence="1">HYV1</strain>
    </source>
</reference>
<organism evidence="1">
    <name type="scientific">Hyperionvirus sp</name>
    <dbReference type="NCBI Taxonomy" id="2487770"/>
    <lineage>
        <taxon>Viruses</taxon>
        <taxon>Varidnaviria</taxon>
        <taxon>Bamfordvirae</taxon>
        <taxon>Nucleocytoviricota</taxon>
        <taxon>Megaviricetes</taxon>
        <taxon>Imitervirales</taxon>
        <taxon>Mimiviridae</taxon>
        <taxon>Klosneuvirinae</taxon>
    </lineage>
</organism>
<accession>A0A3G5A6P1</accession>
<sequence length="382" mass="44142">MLSKKQALKALEESFSGRKPSDKKSAPSCSNVEVMIGIDYKIYCSIKSVTEKLEVKTINVRKCEALDLLCESMKSKKDHCVKYLCKLIEKMVFYEKDDRAILSIVCVIACKMGYLNVLKVMDKKNSLPFDCCWQESNGIRNLVYNLQLDCFRFYVQVLKEKWLAQMAGGPGWILECFSKYNSIEAENKVSVRRGMLDELFGVFSDFPFELTSGSLSRAPIYLAFKSGSADVFKYLLEKVRDNPIYSGRLESGAFYNVLFPRIVEKYNGLNMNMIRILLDHCGDRLKIDEVILKASERQACDIVDELLIFSRKVYPLDSVYVDTWMTGISNFWRCRYLMLRGVPLQELERFDYKLFARRSMKIRNDIIVRLPVVLSGIVLLYC</sequence>
<protein>
    <recommendedName>
        <fullName evidence="2">Ankyrin repeat protein</fullName>
    </recommendedName>
</protein>
<evidence type="ECO:0000313" key="1">
    <source>
        <dbReference type="EMBL" id="AYV82702.1"/>
    </source>
</evidence>
<dbReference type="SUPFAM" id="SSF140860">
    <property type="entry name" value="Pseudo ankyrin repeat-like"/>
    <property type="match status" value="1"/>
</dbReference>